<dbReference type="InterPro" id="IPR027417">
    <property type="entry name" value="P-loop_NTPase"/>
</dbReference>
<evidence type="ECO:0000256" key="2">
    <source>
        <dbReference type="ARBA" id="ARBA00022801"/>
    </source>
</evidence>
<organism evidence="5 6">
    <name type="scientific">Pan troglodytes</name>
    <name type="common">Chimpanzee</name>
    <dbReference type="NCBI Taxonomy" id="9598"/>
    <lineage>
        <taxon>Eukaryota</taxon>
        <taxon>Metazoa</taxon>
        <taxon>Chordata</taxon>
        <taxon>Craniata</taxon>
        <taxon>Vertebrata</taxon>
        <taxon>Euteleostomi</taxon>
        <taxon>Mammalia</taxon>
        <taxon>Eutheria</taxon>
        <taxon>Euarchontoglires</taxon>
        <taxon>Primates</taxon>
        <taxon>Haplorrhini</taxon>
        <taxon>Catarrhini</taxon>
        <taxon>Hominidae</taxon>
        <taxon>Pan</taxon>
    </lineage>
</organism>
<feature type="domain" description="Helicase C-terminal" evidence="4">
    <location>
        <begin position="1"/>
        <end position="138"/>
    </location>
</feature>
<protein>
    <submittedName>
        <fullName evidence="5">TTF2 isoform 6</fullName>
    </submittedName>
</protein>
<feature type="non-terminal residue" evidence="5">
    <location>
        <position position="1"/>
    </location>
</feature>
<keyword evidence="2" id="KW-0378">Hydrolase</keyword>
<evidence type="ECO:0000313" key="5">
    <source>
        <dbReference type="EMBL" id="PNI26402.1"/>
    </source>
</evidence>
<reference evidence="5 6" key="1">
    <citation type="submission" date="2017-12" db="EMBL/GenBank/DDBJ databases">
        <title>High-resolution comparative analysis of great ape genomes.</title>
        <authorList>
            <person name="Pollen A."/>
            <person name="Hastie A."/>
            <person name="Hormozdiari F."/>
            <person name="Dougherty M."/>
            <person name="Liu R."/>
            <person name="Chaisson M."/>
            <person name="Hoppe E."/>
            <person name="Hill C."/>
            <person name="Pang A."/>
            <person name="Hillier L."/>
            <person name="Baker C."/>
            <person name="Armstrong J."/>
            <person name="Shendure J."/>
            <person name="Paten B."/>
            <person name="Wilson R."/>
            <person name="Chao H."/>
            <person name="Schneider V."/>
            <person name="Ventura M."/>
            <person name="Kronenberg Z."/>
            <person name="Murali S."/>
            <person name="Gordon D."/>
            <person name="Cantsilieris S."/>
            <person name="Munson K."/>
            <person name="Nelson B."/>
            <person name="Raja A."/>
            <person name="Underwood J."/>
            <person name="Diekhans M."/>
            <person name="Fiddes I."/>
            <person name="Haussler D."/>
            <person name="Eichler E."/>
        </authorList>
    </citation>
    <scope>NUCLEOTIDE SEQUENCE [LARGE SCALE GENOMIC DNA]</scope>
    <source>
        <strain evidence="5">Yerkes chimp pedigree #C0471</strain>
    </source>
</reference>
<dbReference type="SMART" id="SM00490">
    <property type="entry name" value="HELICc"/>
    <property type="match status" value="1"/>
</dbReference>
<dbReference type="Pfam" id="PF00271">
    <property type="entry name" value="Helicase_C"/>
    <property type="match status" value="1"/>
</dbReference>
<dbReference type="SUPFAM" id="SSF52540">
    <property type="entry name" value="P-loop containing nucleoside triphosphate hydrolases"/>
    <property type="match status" value="1"/>
</dbReference>
<keyword evidence="3" id="KW-0067">ATP-binding</keyword>
<keyword evidence="1" id="KW-0547">Nucleotide-binding</keyword>
<dbReference type="InterPro" id="IPR001650">
    <property type="entry name" value="Helicase_C-like"/>
</dbReference>
<evidence type="ECO:0000256" key="1">
    <source>
        <dbReference type="ARBA" id="ARBA00022741"/>
    </source>
</evidence>
<dbReference type="InterPro" id="IPR049730">
    <property type="entry name" value="SNF2/RAD54-like_C"/>
</dbReference>
<evidence type="ECO:0000259" key="4">
    <source>
        <dbReference type="PROSITE" id="PS51194"/>
    </source>
</evidence>
<name>A0A2J8JUF5_PANTR</name>
<dbReference type="CDD" id="cd18793">
    <property type="entry name" value="SF2_C_SNF"/>
    <property type="match status" value="1"/>
</dbReference>
<accession>A0A2J8JUF5</accession>
<dbReference type="Gene3D" id="3.40.50.300">
    <property type="entry name" value="P-loop containing nucleotide triphosphate hydrolases"/>
    <property type="match status" value="1"/>
</dbReference>
<comment type="caution">
    <text evidence="5">The sequence shown here is derived from an EMBL/GenBank/DDBJ whole genome shotgun (WGS) entry which is preliminary data.</text>
</comment>
<dbReference type="PANTHER" id="PTHR45626:SF50">
    <property type="entry name" value="TRANSCRIPTION TERMINATION FACTOR 2"/>
    <property type="match status" value="1"/>
</dbReference>
<dbReference type="InterPro" id="IPR050628">
    <property type="entry name" value="SNF2_RAD54_helicase_TF"/>
</dbReference>
<gene>
    <name evidence="5" type="ORF">CK820_G0044261</name>
</gene>
<proteinExistence type="predicted"/>
<dbReference type="EMBL" id="NBAG03000423">
    <property type="protein sequence ID" value="PNI26402.1"/>
    <property type="molecule type" value="Genomic_DNA"/>
</dbReference>
<dbReference type="AlphaFoldDB" id="A0A2J8JUF5"/>
<evidence type="ECO:0000256" key="3">
    <source>
        <dbReference type="ARBA" id="ARBA00022840"/>
    </source>
</evidence>
<dbReference type="GO" id="GO:0016787">
    <property type="term" value="F:hydrolase activity"/>
    <property type="evidence" value="ECO:0007669"/>
    <property type="project" value="UniProtKB-KW"/>
</dbReference>
<dbReference type="Proteomes" id="UP000236370">
    <property type="component" value="Unassembled WGS sequence"/>
</dbReference>
<evidence type="ECO:0000313" key="6">
    <source>
        <dbReference type="Proteomes" id="UP000236370"/>
    </source>
</evidence>
<sequence>NMLKVVALHLKKRGLTYATIDGSVNPKQRMDLVEAFNHSRGPQVMLISLLAGGVGLNLTGGNHLFLLDMHWNPSLEDQACDRIYRVGQQKDVVIHRFVCEGTVEEKILQLQEKKKDLAKQVLSGSGESVTKLTLADLRVLFGI</sequence>
<dbReference type="GO" id="GO:0005524">
    <property type="term" value="F:ATP binding"/>
    <property type="evidence" value="ECO:0007669"/>
    <property type="project" value="UniProtKB-KW"/>
</dbReference>
<dbReference type="PROSITE" id="PS51194">
    <property type="entry name" value="HELICASE_CTER"/>
    <property type="match status" value="1"/>
</dbReference>
<dbReference type="PANTHER" id="PTHR45626">
    <property type="entry name" value="TRANSCRIPTION TERMINATION FACTOR 2-RELATED"/>
    <property type="match status" value="1"/>
</dbReference>